<dbReference type="Proteomes" id="UP000028980">
    <property type="component" value="Unassembled WGS sequence"/>
</dbReference>
<organism evidence="1 2">
    <name type="scientific">Nonlabens ulvanivorans</name>
    <name type="common">Persicivirga ulvanivorans</name>
    <dbReference type="NCBI Taxonomy" id="906888"/>
    <lineage>
        <taxon>Bacteria</taxon>
        <taxon>Pseudomonadati</taxon>
        <taxon>Bacteroidota</taxon>
        <taxon>Flavobacteriia</taxon>
        <taxon>Flavobacteriales</taxon>
        <taxon>Flavobacteriaceae</taxon>
        <taxon>Nonlabens</taxon>
    </lineage>
</organism>
<dbReference type="Gene3D" id="1.10.3290.10">
    <property type="entry name" value="Fido-like domain"/>
    <property type="match status" value="1"/>
</dbReference>
<gene>
    <name evidence="1" type="ORF">JCM19296_52</name>
</gene>
<proteinExistence type="predicted"/>
<dbReference type="InterPro" id="IPR036597">
    <property type="entry name" value="Fido-like_dom_sf"/>
</dbReference>
<evidence type="ECO:0000313" key="2">
    <source>
        <dbReference type="Proteomes" id="UP000028980"/>
    </source>
</evidence>
<reference evidence="1 2" key="1">
    <citation type="journal article" date="2014" name="Genome Announc.">
        <title>Draft Genome Sequences of Marine Flavobacterium Nonlabens Strains NR17, NR24, NR27, NR32, NR33, and Ara13.</title>
        <authorList>
            <person name="Nakanishi M."/>
            <person name="Meirelles P."/>
            <person name="Suzuki R."/>
            <person name="Takatani N."/>
            <person name="Mino S."/>
            <person name="Suda W."/>
            <person name="Oshima K."/>
            <person name="Hattori M."/>
            <person name="Ohkuma M."/>
            <person name="Hosokawa M."/>
            <person name="Miyashita K."/>
            <person name="Thompson F.L."/>
            <person name="Niwa A."/>
            <person name="Sawabe T."/>
            <person name="Sawabe T."/>
        </authorList>
    </citation>
    <scope>NUCLEOTIDE SEQUENCE [LARGE SCALE GENOMIC DNA]</scope>
    <source>
        <strain evidence="2">JCM19296</strain>
    </source>
</reference>
<sequence length="57" mass="6461">MGETKGLLLHGITAQGKPLKDHIEMQGHNEALNYIEDVVKEERPINDQLFVILTSLY</sequence>
<accession>A0A081D6C8</accession>
<dbReference type="EMBL" id="BBLG01000001">
    <property type="protein sequence ID" value="GAK74474.1"/>
    <property type="molecule type" value="Genomic_DNA"/>
</dbReference>
<evidence type="ECO:0000313" key="1">
    <source>
        <dbReference type="EMBL" id="GAK74474.1"/>
    </source>
</evidence>
<protein>
    <submittedName>
        <fullName evidence="1">Uncharacterized protein</fullName>
    </submittedName>
</protein>
<comment type="caution">
    <text evidence="1">The sequence shown here is derived from an EMBL/GenBank/DDBJ whole genome shotgun (WGS) entry which is preliminary data.</text>
</comment>
<dbReference type="AlphaFoldDB" id="A0A081D6C8"/>
<name>A0A081D6C8_NONUL</name>